<sequence length="179" mass="20335">MKNRTVADTARALAVEHHRNQTYGNLPYTHHLTAVAGMVALFTTDQETIAAAWLHDIVEDTDVESEDIRYAYGNEIARIVDLVTDPEGLSRSEAKAISLPRAASDPRASLVKLADRYCHHQHDLLTRDPIWAGKHIDEFDFFMMTFFQGGREQMPLYRMIADQRMPLQRLAELSPVLAM</sequence>
<gene>
    <name evidence="1" type="ORF">KEU06_08995</name>
</gene>
<dbReference type="EMBL" id="JAGWCR010000004">
    <property type="protein sequence ID" value="MBS3648764.1"/>
    <property type="molecule type" value="Genomic_DNA"/>
</dbReference>
<dbReference type="SUPFAM" id="SSF109604">
    <property type="entry name" value="HD-domain/PDEase-like"/>
    <property type="match status" value="1"/>
</dbReference>
<dbReference type="Gene3D" id="1.10.3210.10">
    <property type="entry name" value="Hypothetical protein af1432"/>
    <property type="match status" value="1"/>
</dbReference>
<keyword evidence="2" id="KW-1185">Reference proteome</keyword>
<dbReference type="RefSeq" id="WP_188254328.1">
    <property type="nucleotide sequence ID" value="NZ_JABVCF010000004.1"/>
</dbReference>
<evidence type="ECO:0000313" key="2">
    <source>
        <dbReference type="Proteomes" id="UP000680348"/>
    </source>
</evidence>
<dbReference type="InterPro" id="IPR052194">
    <property type="entry name" value="MESH1"/>
</dbReference>
<dbReference type="Proteomes" id="UP000680348">
    <property type="component" value="Unassembled WGS sequence"/>
</dbReference>
<accession>A0A942DWN3</accession>
<dbReference type="PANTHER" id="PTHR46246:SF1">
    <property type="entry name" value="GUANOSINE-3',5'-BIS(DIPHOSPHATE) 3'-PYROPHOSPHOHYDROLASE MESH1"/>
    <property type="match status" value="1"/>
</dbReference>
<name>A0A942DWN3_9HYPH</name>
<dbReference type="GO" id="GO:0008893">
    <property type="term" value="F:guanosine-3',5'-bis(diphosphate) 3'-diphosphatase activity"/>
    <property type="evidence" value="ECO:0007669"/>
    <property type="project" value="TreeGrafter"/>
</dbReference>
<comment type="caution">
    <text evidence="1">The sequence shown here is derived from an EMBL/GenBank/DDBJ whole genome shotgun (WGS) entry which is preliminary data.</text>
</comment>
<proteinExistence type="predicted"/>
<organism evidence="1 2">
    <name type="scientific">Pseudaminobacter soli</name>
    <name type="common">ex Zhang et al. 2022</name>
    <dbReference type="NCBI Taxonomy" id="2831468"/>
    <lineage>
        <taxon>Bacteria</taxon>
        <taxon>Pseudomonadati</taxon>
        <taxon>Pseudomonadota</taxon>
        <taxon>Alphaproteobacteria</taxon>
        <taxon>Hyphomicrobiales</taxon>
        <taxon>Phyllobacteriaceae</taxon>
        <taxon>Pseudaminobacter</taxon>
    </lineage>
</organism>
<dbReference type="Pfam" id="PF13328">
    <property type="entry name" value="HD_4"/>
    <property type="match status" value="1"/>
</dbReference>
<dbReference type="AlphaFoldDB" id="A0A942DWN3"/>
<reference evidence="1" key="1">
    <citation type="submission" date="2021-04" db="EMBL/GenBank/DDBJ databases">
        <title>Pseudaminobacter soli sp. nov., isolated from paddy soil contaminated by heavy metals.</title>
        <authorList>
            <person name="Zhang K."/>
        </authorList>
    </citation>
    <scope>NUCLEOTIDE SEQUENCE</scope>
    <source>
        <strain evidence="1">19-2017</strain>
    </source>
</reference>
<dbReference type="PANTHER" id="PTHR46246">
    <property type="entry name" value="GUANOSINE-3',5'-BIS(DIPHOSPHATE) 3'-PYROPHOSPHOHYDROLASE MESH1"/>
    <property type="match status" value="1"/>
</dbReference>
<protein>
    <submittedName>
        <fullName evidence="1">Bifunctional (P)ppGpp synthetase/guanosine-3',5'-bis(Diphosphate) 3'-pyrophosphohydrolase</fullName>
    </submittedName>
</protein>
<evidence type="ECO:0000313" key="1">
    <source>
        <dbReference type="EMBL" id="MBS3648764.1"/>
    </source>
</evidence>